<keyword evidence="1" id="KW-0472">Membrane</keyword>
<name>A0A0H5QTR6_9EUKA</name>
<dbReference type="EMBL" id="HACM01004684">
    <property type="protein sequence ID" value="CRZ05126.1"/>
    <property type="molecule type" value="Transcribed_RNA"/>
</dbReference>
<dbReference type="AlphaFoldDB" id="A0A0H5QTR6"/>
<sequence>MECSWANRRDDRMTRAGEWGNGVYPVLFEVFGMTRTTQTGLQGPIHNCTVSLSVPRKRRLVTKPASLIKMLALVSQIFAAVVFRGVQGGVVRAPVQLPAPAVSSR</sequence>
<dbReference type="EMBL" id="HACM01004685">
    <property type="protein sequence ID" value="CRZ05127.1"/>
    <property type="molecule type" value="Transcribed_RNA"/>
</dbReference>
<evidence type="ECO:0000256" key="1">
    <source>
        <dbReference type="SAM" id="Phobius"/>
    </source>
</evidence>
<organism evidence="2">
    <name type="scientific">Spongospora subterranea</name>
    <dbReference type="NCBI Taxonomy" id="70186"/>
    <lineage>
        <taxon>Eukaryota</taxon>
        <taxon>Sar</taxon>
        <taxon>Rhizaria</taxon>
        <taxon>Endomyxa</taxon>
        <taxon>Phytomyxea</taxon>
        <taxon>Plasmodiophorida</taxon>
        <taxon>Plasmodiophoridae</taxon>
        <taxon>Spongospora</taxon>
    </lineage>
</organism>
<keyword evidence="1" id="KW-0812">Transmembrane</keyword>
<feature type="transmembrane region" description="Helical" evidence="1">
    <location>
        <begin position="66"/>
        <end position="86"/>
    </location>
</feature>
<keyword evidence="1" id="KW-1133">Transmembrane helix</keyword>
<protein>
    <submittedName>
        <fullName evidence="2">Uncharacterized protein</fullName>
    </submittedName>
</protein>
<proteinExistence type="predicted"/>
<reference evidence="2" key="1">
    <citation type="submission" date="2015-04" db="EMBL/GenBank/DDBJ databases">
        <title>The genome sequence of the plant pathogenic Rhizarian Plasmodiophora brassicae reveals insights in its biotrophic life cycle and the origin of chitin synthesis.</title>
        <authorList>
            <person name="Schwelm A."/>
            <person name="Fogelqvist J."/>
            <person name="Knaust A."/>
            <person name="Julke S."/>
            <person name="Lilja T."/>
            <person name="Dhandapani V."/>
            <person name="Bonilla-Rosso G."/>
            <person name="Karlsson M."/>
            <person name="Shevchenko A."/>
            <person name="Choi S.R."/>
            <person name="Kim H.G."/>
            <person name="Park J.Y."/>
            <person name="Lim Y.P."/>
            <person name="Ludwig-Muller J."/>
            <person name="Dixelius C."/>
        </authorList>
    </citation>
    <scope>NUCLEOTIDE SEQUENCE</scope>
    <source>
        <tissue evidence="2">Potato root galls</tissue>
    </source>
</reference>
<accession>A0A0H5QTR6</accession>
<evidence type="ECO:0000313" key="2">
    <source>
        <dbReference type="EMBL" id="CRZ05127.1"/>
    </source>
</evidence>